<evidence type="ECO:0000256" key="1">
    <source>
        <dbReference type="ARBA" id="ARBA00023012"/>
    </source>
</evidence>
<dbReference type="GO" id="GO:0003677">
    <property type="term" value="F:DNA binding"/>
    <property type="evidence" value="ECO:0007669"/>
    <property type="project" value="UniProtKB-KW"/>
</dbReference>
<dbReference type="GO" id="GO:0009736">
    <property type="term" value="P:cytokinin-activated signaling pathway"/>
    <property type="evidence" value="ECO:0007669"/>
    <property type="project" value="InterPro"/>
</dbReference>
<organism evidence="6 7">
    <name type="scientific">Taxus chinensis</name>
    <name type="common">Chinese yew</name>
    <name type="synonym">Taxus wallichiana var. chinensis</name>
    <dbReference type="NCBI Taxonomy" id="29808"/>
    <lineage>
        <taxon>Eukaryota</taxon>
        <taxon>Viridiplantae</taxon>
        <taxon>Streptophyta</taxon>
        <taxon>Embryophyta</taxon>
        <taxon>Tracheophyta</taxon>
        <taxon>Spermatophyta</taxon>
        <taxon>Pinopsida</taxon>
        <taxon>Pinidae</taxon>
        <taxon>Conifers II</taxon>
        <taxon>Cupressales</taxon>
        <taxon>Taxaceae</taxon>
        <taxon>Taxus</taxon>
    </lineage>
</organism>
<dbReference type="FunFam" id="3.40.50.2300:FF:000132">
    <property type="entry name" value="Two-component response regulator"/>
    <property type="match status" value="1"/>
</dbReference>
<feature type="modified residue" description="4-aspartylphosphate" evidence="3">
    <location>
        <position position="64"/>
    </location>
</feature>
<evidence type="ECO:0000256" key="2">
    <source>
        <dbReference type="ARBA" id="ARBA00023125"/>
    </source>
</evidence>
<dbReference type="OMA" id="QQFVCAV"/>
<reference evidence="6 7" key="1">
    <citation type="journal article" date="2021" name="Nat. Plants">
        <title>The Taxus genome provides insights into paclitaxel biosynthesis.</title>
        <authorList>
            <person name="Xiong X."/>
            <person name="Gou J."/>
            <person name="Liao Q."/>
            <person name="Li Y."/>
            <person name="Zhou Q."/>
            <person name="Bi G."/>
            <person name="Li C."/>
            <person name="Du R."/>
            <person name="Wang X."/>
            <person name="Sun T."/>
            <person name="Guo L."/>
            <person name="Liang H."/>
            <person name="Lu P."/>
            <person name="Wu Y."/>
            <person name="Zhang Z."/>
            <person name="Ro D.K."/>
            <person name="Shang Y."/>
            <person name="Huang S."/>
            <person name="Yan J."/>
        </authorList>
    </citation>
    <scope>NUCLEOTIDE SEQUENCE [LARGE SCALE GENOMIC DNA]</scope>
    <source>
        <strain evidence="6">Ta-2019</strain>
    </source>
</reference>
<dbReference type="InterPro" id="IPR001789">
    <property type="entry name" value="Sig_transdc_resp-reg_receiver"/>
</dbReference>
<gene>
    <name evidence="6" type="ORF">KI387_010786</name>
</gene>
<feature type="domain" description="Response regulatory" evidence="5">
    <location>
        <begin position="13"/>
        <end position="128"/>
    </location>
</feature>
<proteinExistence type="predicted"/>
<dbReference type="PANTHER" id="PTHR43874:SF123">
    <property type="entry name" value="TWO-COMPONENT RESPONSE REGULATOR ARR14"/>
    <property type="match status" value="1"/>
</dbReference>
<sequence>MERVPDQFPAGLRVLVVDDDPTCLKILERMLQTCQYEVTTCCRATTALSLLRERKGGFDLVISDVYMPDMDGFKLLEYIGLEMDLPVIMMSADGETSVVMKGIKHGACDYLLKPVRIEALKNIWQHVVRKKRNDSKDMEQSGSVEDSERHRKGSDDVEYASSVNEGINSAWKNSKKRKEAKEEEDDCEQDNDDSSTLKKPRVVWSVELHQQFVCAVNQLGIDIGPGFLLQPEMQGLNCNQTDRGRFGQPFISSQRNLLQGIPTQLAQSNQHISSFGNVGMSMDDSSSGIPIRQAQVPAASVGLGGVGQMSGINNSGVLNTDNNALMVQMIHQQHKQHPLQHHQQQMPTTTGQQQQHALRYHQQQMTSAGQQQQQHSLHNHQQQMPASAVQLQQRSGAQFQNEQLEGVQVQNISSPNLLRHQVLLNDIGGISNQLSPVANNSTLLGNQAASASSSGQANQMPTSMHGLAMPASNSSHMIGNSTSVDYQNHYLPVSPGNNYSLASTVGLSTQMTSIGACGESSMPEVGLHDIVNSQTLRSPNSSFGTLNSVGQNLSQSTTQAWHAQNLSQNLGLSQTRNPVRNYSQSFPPSQALNIPGIQDKAQVRSFASGEKVLGLANRLPSDAGNGGTVARFHGEQSVVNELRLKEDGASDLMANSKFEGGFAEQFVQDDLMSLFFRQMSWDCVVVETGSKGRGNHHTGTQENANMIFLSRLGHLEKDGDAWGALDTGKIRSRNECEKVLKRMELEDLTRLECMEEDWGASRCSGLQNGHPSLCKSSESDLYKVER</sequence>
<dbReference type="CDD" id="cd17584">
    <property type="entry name" value="REC_typeB_ARR-like"/>
    <property type="match status" value="1"/>
</dbReference>
<dbReference type="SUPFAM" id="SSF52172">
    <property type="entry name" value="CheY-like"/>
    <property type="match status" value="1"/>
</dbReference>
<protein>
    <recommendedName>
        <fullName evidence="5">Response regulatory domain-containing protein</fullName>
    </recommendedName>
</protein>
<evidence type="ECO:0000259" key="5">
    <source>
        <dbReference type="PROSITE" id="PS50110"/>
    </source>
</evidence>
<accession>A0AA38KWQ4</accession>
<dbReference type="InterPro" id="IPR045279">
    <property type="entry name" value="ARR-like"/>
</dbReference>
<evidence type="ECO:0000313" key="6">
    <source>
        <dbReference type="EMBL" id="KAH9306382.1"/>
    </source>
</evidence>
<dbReference type="EMBL" id="JAHRHJ020000008">
    <property type="protein sequence ID" value="KAH9306382.1"/>
    <property type="molecule type" value="Genomic_DNA"/>
</dbReference>
<dbReference type="GO" id="GO:0000160">
    <property type="term" value="P:phosphorelay signal transduction system"/>
    <property type="evidence" value="ECO:0007669"/>
    <property type="project" value="UniProtKB-KW"/>
</dbReference>
<keyword evidence="1" id="KW-0902">Two-component regulatory system</keyword>
<dbReference type="SMART" id="SM00448">
    <property type="entry name" value="REC"/>
    <property type="match status" value="1"/>
</dbReference>
<dbReference type="InterPro" id="IPR011006">
    <property type="entry name" value="CheY-like_superfamily"/>
</dbReference>
<keyword evidence="2" id="KW-0238">DNA-binding</keyword>
<evidence type="ECO:0000256" key="3">
    <source>
        <dbReference type="PROSITE-ProRule" id="PRU00169"/>
    </source>
</evidence>
<dbReference type="Proteomes" id="UP000824469">
    <property type="component" value="Unassembled WGS sequence"/>
</dbReference>
<evidence type="ECO:0000313" key="7">
    <source>
        <dbReference type="Proteomes" id="UP000824469"/>
    </source>
</evidence>
<dbReference type="Gene3D" id="1.10.10.60">
    <property type="entry name" value="Homeodomain-like"/>
    <property type="match status" value="1"/>
</dbReference>
<feature type="compositionally biased region" description="Polar residues" evidence="4">
    <location>
        <begin position="161"/>
        <end position="171"/>
    </location>
</feature>
<feature type="compositionally biased region" description="Low complexity" evidence="4">
    <location>
        <begin position="362"/>
        <end position="383"/>
    </location>
</feature>
<dbReference type="PROSITE" id="PS50110">
    <property type="entry name" value="RESPONSE_REGULATORY"/>
    <property type="match status" value="1"/>
</dbReference>
<name>A0AA38KWQ4_TAXCH</name>
<feature type="compositionally biased region" description="Acidic residues" evidence="4">
    <location>
        <begin position="182"/>
        <end position="193"/>
    </location>
</feature>
<keyword evidence="3" id="KW-0597">Phosphoprotein</keyword>
<dbReference type="Pfam" id="PF00072">
    <property type="entry name" value="Response_reg"/>
    <property type="match status" value="1"/>
</dbReference>
<comment type="caution">
    <text evidence="6">The sequence shown here is derived from an EMBL/GenBank/DDBJ whole genome shotgun (WGS) entry which is preliminary data.</text>
</comment>
<dbReference type="AlphaFoldDB" id="A0AA38KWQ4"/>
<feature type="region of interest" description="Disordered" evidence="4">
    <location>
        <begin position="362"/>
        <end position="395"/>
    </location>
</feature>
<dbReference type="PANTHER" id="PTHR43874">
    <property type="entry name" value="TWO-COMPONENT RESPONSE REGULATOR"/>
    <property type="match status" value="1"/>
</dbReference>
<dbReference type="Gene3D" id="3.40.50.2300">
    <property type="match status" value="1"/>
</dbReference>
<feature type="region of interest" description="Disordered" evidence="4">
    <location>
        <begin position="131"/>
        <end position="196"/>
    </location>
</feature>
<feature type="compositionally biased region" description="Basic and acidic residues" evidence="4">
    <location>
        <begin position="146"/>
        <end position="155"/>
    </location>
</feature>
<evidence type="ECO:0000256" key="4">
    <source>
        <dbReference type="SAM" id="MobiDB-lite"/>
    </source>
</evidence>
<keyword evidence="7" id="KW-1185">Reference proteome</keyword>